<comment type="function">
    <text evidence="2">Involved in mRNA splicing. Helps to stabilize the U1 snRNP-5' splice site interaction.</text>
</comment>
<dbReference type="RefSeq" id="XP_018734062.1">
    <property type="nucleotide sequence ID" value="XM_018881472.1"/>
</dbReference>
<accession>A0A167CEG1</accession>
<dbReference type="InterPro" id="IPR051150">
    <property type="entry name" value="SWT21/TCAB1_mRNA_Telomere"/>
</dbReference>
<comment type="subunit">
    <text evidence="4">Associates with snRNPs.</text>
</comment>
<dbReference type="Proteomes" id="UP000189580">
    <property type="component" value="Chromosome c"/>
</dbReference>
<dbReference type="EMBL" id="CP014500">
    <property type="protein sequence ID" value="ANB11585.1"/>
    <property type="molecule type" value="Genomic_DNA"/>
</dbReference>
<organism evidence="7 8">
    <name type="scientific">Sugiyamaella lignohabitans</name>
    <dbReference type="NCBI Taxonomy" id="796027"/>
    <lineage>
        <taxon>Eukaryota</taxon>
        <taxon>Fungi</taxon>
        <taxon>Dikarya</taxon>
        <taxon>Ascomycota</taxon>
        <taxon>Saccharomycotina</taxon>
        <taxon>Dipodascomycetes</taxon>
        <taxon>Dipodascales</taxon>
        <taxon>Trichomonascaceae</taxon>
        <taxon>Sugiyamaella</taxon>
    </lineage>
</organism>
<keyword evidence="1" id="KW-0508">mRNA splicing</keyword>
<sequence length="388" mass="42029">MKLIATTNRSSKHSTKHSTSEELNNASTDGQTEDEYSPWNVFKSANWTPDGSSVLTVNEDNSVRLFVIPPDVLNTDDGMVKHLKPYATKRMPTSILSLSIYPGSSIQPGGSVYSAIAVRDVPVRLYDMLDPESKGRASFGLLANEEYLPAYATQFSSDGYSLAMGTKKAYAVFDINRPGTTPVYHLPIKGGIVSTLSHNPRDNQITALGEFDGRIRLIDQRVEKTEQLPETHPTTQANMQLLWTDSSEYILQVCRDSCEINVLDVRSNLQTVGQLAEFPGQTNQRLHISLSPNGRVHAGGHDGSISTWTSIHTPHRITTVPAHNCKYHTHPTPDSSEARGATRVWGGAPAAGGMFPGPCMPPAAGAPPQTLVAPLASLESGVGRKGDD</sequence>
<dbReference type="KEGG" id="slb:AWJ20_4405"/>
<dbReference type="AlphaFoldDB" id="A0A167CEG1"/>
<dbReference type="OrthoDB" id="239865at2759"/>
<keyword evidence="8" id="KW-1185">Reference proteome</keyword>
<proteinExistence type="inferred from homology"/>
<dbReference type="InterPro" id="IPR036322">
    <property type="entry name" value="WD40_repeat_dom_sf"/>
</dbReference>
<evidence type="ECO:0000256" key="5">
    <source>
        <dbReference type="ARBA" id="ARBA00040352"/>
    </source>
</evidence>
<evidence type="ECO:0000313" key="8">
    <source>
        <dbReference type="Proteomes" id="UP000189580"/>
    </source>
</evidence>
<dbReference type="PANTHER" id="PTHR13211">
    <property type="entry name" value="TELOMERASE CAJAL BODY PROTEIN 1"/>
    <property type="match status" value="1"/>
</dbReference>
<dbReference type="GO" id="GO:0008380">
    <property type="term" value="P:RNA splicing"/>
    <property type="evidence" value="ECO:0007669"/>
    <property type="project" value="UniProtKB-KW"/>
</dbReference>
<feature type="region of interest" description="Disordered" evidence="6">
    <location>
        <begin position="1"/>
        <end position="35"/>
    </location>
</feature>
<evidence type="ECO:0000256" key="3">
    <source>
        <dbReference type="ARBA" id="ARBA00038156"/>
    </source>
</evidence>
<protein>
    <recommendedName>
        <fullName evidence="5">Protein SWT21</fullName>
    </recommendedName>
</protein>
<name>A0A167CEG1_9ASCO</name>
<keyword evidence="1" id="KW-0507">mRNA processing</keyword>
<gene>
    <name evidence="7" type="primary">SWT21</name>
    <name evidence="7" type="ORF">AWJ20_4405</name>
</gene>
<dbReference type="PANTHER" id="PTHR13211:SF0">
    <property type="entry name" value="TELOMERASE CAJAL BODY PROTEIN 1"/>
    <property type="match status" value="1"/>
</dbReference>
<dbReference type="GeneID" id="30036534"/>
<evidence type="ECO:0000256" key="4">
    <source>
        <dbReference type="ARBA" id="ARBA00038575"/>
    </source>
</evidence>
<dbReference type="Gene3D" id="2.130.10.10">
    <property type="entry name" value="YVTN repeat-like/Quinoprotein amine dehydrogenase"/>
    <property type="match status" value="1"/>
</dbReference>
<evidence type="ECO:0000256" key="1">
    <source>
        <dbReference type="ARBA" id="ARBA00023187"/>
    </source>
</evidence>
<comment type="similarity">
    <text evidence="3">Belongs to the SWT21 family.</text>
</comment>
<evidence type="ECO:0000256" key="6">
    <source>
        <dbReference type="SAM" id="MobiDB-lite"/>
    </source>
</evidence>
<evidence type="ECO:0000256" key="2">
    <source>
        <dbReference type="ARBA" id="ARBA00037270"/>
    </source>
</evidence>
<evidence type="ECO:0000313" key="7">
    <source>
        <dbReference type="EMBL" id="ANB11585.1"/>
    </source>
</evidence>
<dbReference type="InterPro" id="IPR015943">
    <property type="entry name" value="WD40/YVTN_repeat-like_dom_sf"/>
</dbReference>
<dbReference type="SUPFAM" id="SSF50978">
    <property type="entry name" value="WD40 repeat-like"/>
    <property type="match status" value="1"/>
</dbReference>
<reference evidence="7 8" key="1">
    <citation type="submission" date="2016-02" db="EMBL/GenBank/DDBJ databases">
        <title>Complete genome sequence and transcriptome regulation of the pentose utilising yeast Sugiyamaella lignohabitans.</title>
        <authorList>
            <person name="Bellasio M."/>
            <person name="Peymann A."/>
            <person name="Valli M."/>
            <person name="Sipitzky M."/>
            <person name="Graf A."/>
            <person name="Sauer M."/>
            <person name="Marx H."/>
            <person name="Mattanovich D."/>
        </authorList>
    </citation>
    <scope>NUCLEOTIDE SEQUENCE [LARGE SCALE GENOMIC DNA]</scope>
    <source>
        <strain evidence="7 8">CBS 10342</strain>
    </source>
</reference>